<feature type="region of interest" description="Disordered" evidence="1">
    <location>
        <begin position="130"/>
        <end position="153"/>
    </location>
</feature>
<evidence type="ECO:0000313" key="2">
    <source>
        <dbReference type="EMBL" id="MBN8205325.1"/>
    </source>
</evidence>
<dbReference type="AlphaFoldDB" id="A0A939IR33"/>
<comment type="caution">
    <text evidence="2">The sequence shown here is derived from an EMBL/GenBank/DDBJ whole genome shotgun (WGS) entry which is preliminary data.</text>
</comment>
<name>A0A939IR33_9MICO</name>
<dbReference type="RefSeq" id="WP_179411645.1">
    <property type="nucleotide sequence ID" value="NZ_CP063379.1"/>
</dbReference>
<gene>
    <name evidence="2" type="ORF">JF543_05070</name>
</gene>
<reference evidence="2" key="1">
    <citation type="submission" date="2020-12" db="EMBL/GenBank/DDBJ databases">
        <title>PHA producing bacteria isolated from mangrove.</title>
        <authorList>
            <person name="Zheng W."/>
            <person name="Yu S."/>
            <person name="Huang Y."/>
        </authorList>
    </citation>
    <scope>NUCLEOTIDE SEQUENCE</scope>
    <source>
        <strain evidence="2">GN8-5</strain>
    </source>
</reference>
<proteinExistence type="predicted"/>
<accession>A0A939IR33</accession>
<dbReference type="Proteomes" id="UP000664385">
    <property type="component" value="Unassembled WGS sequence"/>
</dbReference>
<organism evidence="2 3">
    <name type="scientific">Microbacterium esteraromaticum</name>
    <dbReference type="NCBI Taxonomy" id="57043"/>
    <lineage>
        <taxon>Bacteria</taxon>
        <taxon>Bacillati</taxon>
        <taxon>Actinomycetota</taxon>
        <taxon>Actinomycetes</taxon>
        <taxon>Micrococcales</taxon>
        <taxon>Microbacteriaceae</taxon>
        <taxon>Microbacterium</taxon>
    </lineage>
</organism>
<sequence length="153" mass="15834">MSETEQNGISRRTVTKAMAWAVPAVAVASTVPTAAASCIPTISLGPGSCKCPGQSTNSPWYYFLRVCAGGTACPIGSLTITITKVVSNSGITIWQGSEQVGVDGCVIIQGSSSNSANFLDIYYSIDGDAQSPTRVNAPPDCDKTPDPIGRCAR</sequence>
<protein>
    <submittedName>
        <fullName evidence="2">Uncharacterized protein</fullName>
    </submittedName>
</protein>
<dbReference type="InterPro" id="IPR006311">
    <property type="entry name" value="TAT_signal"/>
</dbReference>
<evidence type="ECO:0000313" key="3">
    <source>
        <dbReference type="Proteomes" id="UP000664385"/>
    </source>
</evidence>
<evidence type="ECO:0000256" key="1">
    <source>
        <dbReference type="SAM" id="MobiDB-lite"/>
    </source>
</evidence>
<dbReference type="EMBL" id="JAEMWU010000001">
    <property type="protein sequence ID" value="MBN8205325.1"/>
    <property type="molecule type" value="Genomic_DNA"/>
</dbReference>
<dbReference type="PROSITE" id="PS51318">
    <property type="entry name" value="TAT"/>
    <property type="match status" value="1"/>
</dbReference>